<evidence type="ECO:0000313" key="2">
    <source>
        <dbReference type="EMBL" id="CAE7234259.1"/>
    </source>
</evidence>
<name>A0A812KV17_9DINO</name>
<gene>
    <name evidence="2" type="ORF">SNEC2469_LOCUS3814</name>
</gene>
<protein>
    <submittedName>
        <fullName evidence="2">Uncharacterized protein</fullName>
    </submittedName>
</protein>
<organism evidence="2 3">
    <name type="scientific">Symbiodinium necroappetens</name>
    <dbReference type="NCBI Taxonomy" id="1628268"/>
    <lineage>
        <taxon>Eukaryota</taxon>
        <taxon>Sar</taxon>
        <taxon>Alveolata</taxon>
        <taxon>Dinophyceae</taxon>
        <taxon>Suessiales</taxon>
        <taxon>Symbiodiniaceae</taxon>
        <taxon>Symbiodinium</taxon>
    </lineage>
</organism>
<sequence length="103" mass="11370">VVAMEIHKQVLREMITFKIVTDISLGDKSWRCRKLTREQSLTGEAPNGPGSPAPSTAPPTEPPQKVQRSEATGNDQDREADCDEDVEQGDFSEEVEQDDGDDL</sequence>
<dbReference type="EMBL" id="CAJNJA010008232">
    <property type="protein sequence ID" value="CAE7234259.1"/>
    <property type="molecule type" value="Genomic_DNA"/>
</dbReference>
<feature type="compositionally biased region" description="Pro residues" evidence="1">
    <location>
        <begin position="49"/>
        <end position="62"/>
    </location>
</feature>
<accession>A0A812KV17</accession>
<keyword evidence="3" id="KW-1185">Reference proteome</keyword>
<dbReference type="AlphaFoldDB" id="A0A812KV17"/>
<proteinExistence type="predicted"/>
<evidence type="ECO:0000313" key="3">
    <source>
        <dbReference type="Proteomes" id="UP000601435"/>
    </source>
</evidence>
<feature type="region of interest" description="Disordered" evidence="1">
    <location>
        <begin position="36"/>
        <end position="103"/>
    </location>
</feature>
<reference evidence="2" key="1">
    <citation type="submission" date="2021-02" db="EMBL/GenBank/DDBJ databases">
        <authorList>
            <person name="Dougan E. K."/>
            <person name="Rhodes N."/>
            <person name="Thang M."/>
            <person name="Chan C."/>
        </authorList>
    </citation>
    <scope>NUCLEOTIDE SEQUENCE</scope>
</reference>
<feature type="non-terminal residue" evidence="2">
    <location>
        <position position="1"/>
    </location>
</feature>
<feature type="compositionally biased region" description="Acidic residues" evidence="1">
    <location>
        <begin position="78"/>
        <end position="103"/>
    </location>
</feature>
<evidence type="ECO:0000256" key="1">
    <source>
        <dbReference type="SAM" id="MobiDB-lite"/>
    </source>
</evidence>
<dbReference type="Proteomes" id="UP000601435">
    <property type="component" value="Unassembled WGS sequence"/>
</dbReference>
<comment type="caution">
    <text evidence="2">The sequence shown here is derived from an EMBL/GenBank/DDBJ whole genome shotgun (WGS) entry which is preliminary data.</text>
</comment>